<reference evidence="1 2" key="1">
    <citation type="journal article" date="2017" name="Int. J. Syst. Evol. Microbiol.">
        <title>Mucilaginibacterpsychrotolerans sp. nov., isolated from peatlands.</title>
        <authorList>
            <person name="Deng Y."/>
            <person name="Shen L."/>
            <person name="Xu B."/>
            <person name="Liu Y."/>
            <person name="Gu Z."/>
            <person name="Liu H."/>
            <person name="Zhou Y."/>
        </authorList>
    </citation>
    <scope>NUCLEOTIDE SEQUENCE [LARGE SCALE GENOMIC DNA]</scope>
    <source>
        <strain evidence="1 2">NH7-4</strain>
    </source>
</reference>
<gene>
    <name evidence="1" type="ORF">E2R66_15925</name>
</gene>
<proteinExistence type="predicted"/>
<dbReference type="EMBL" id="SOZE01000016">
    <property type="protein sequence ID" value="TFF36323.1"/>
    <property type="molecule type" value="Genomic_DNA"/>
</dbReference>
<comment type="caution">
    <text evidence="1">The sequence shown here is derived from an EMBL/GenBank/DDBJ whole genome shotgun (WGS) entry which is preliminary data.</text>
</comment>
<sequence>MKFVSNKRYGLPYGTHPNSGDFLPVSCSTNYGGACGPAYRPGRPGYAGLRCATATPRPKATAPWQTLSIPTANLGLIT</sequence>
<dbReference type="AlphaFoldDB" id="A0A4Y8SB47"/>
<dbReference type="RefSeq" id="WP_133232324.1">
    <property type="nucleotide sequence ID" value="NZ_SOZE01000016.1"/>
</dbReference>
<name>A0A4Y8SB47_9SPHI</name>
<evidence type="ECO:0000313" key="2">
    <source>
        <dbReference type="Proteomes" id="UP000297540"/>
    </source>
</evidence>
<protein>
    <submittedName>
        <fullName evidence="1">Uncharacterized protein</fullName>
    </submittedName>
</protein>
<accession>A0A4Y8SB47</accession>
<evidence type="ECO:0000313" key="1">
    <source>
        <dbReference type="EMBL" id="TFF36323.1"/>
    </source>
</evidence>
<organism evidence="1 2">
    <name type="scientific">Mucilaginibacter psychrotolerans</name>
    <dbReference type="NCBI Taxonomy" id="1524096"/>
    <lineage>
        <taxon>Bacteria</taxon>
        <taxon>Pseudomonadati</taxon>
        <taxon>Bacteroidota</taxon>
        <taxon>Sphingobacteriia</taxon>
        <taxon>Sphingobacteriales</taxon>
        <taxon>Sphingobacteriaceae</taxon>
        <taxon>Mucilaginibacter</taxon>
    </lineage>
</organism>
<keyword evidence="2" id="KW-1185">Reference proteome</keyword>
<dbReference type="Proteomes" id="UP000297540">
    <property type="component" value="Unassembled WGS sequence"/>
</dbReference>